<dbReference type="CDD" id="cd01746">
    <property type="entry name" value="GATase1_CTP_Synthase"/>
    <property type="match status" value="1"/>
</dbReference>
<dbReference type="Gene3D" id="3.40.50.880">
    <property type="match status" value="1"/>
</dbReference>
<feature type="binding site" evidence="11">
    <location>
        <position position="17"/>
    </location>
    <ligand>
        <name>UTP</name>
        <dbReference type="ChEBI" id="CHEBI:46398"/>
    </ligand>
</feature>
<evidence type="ECO:0000256" key="9">
    <source>
        <dbReference type="ARBA" id="ARBA00022975"/>
    </source>
</evidence>
<dbReference type="InterPro" id="IPR017926">
    <property type="entry name" value="GATASE"/>
</dbReference>
<keyword evidence="9 11" id="KW-0665">Pyrimidine biosynthesis</keyword>
<feature type="binding site" evidence="11">
    <location>
        <position position="143"/>
    </location>
    <ligand>
        <name>Mg(2+)</name>
        <dbReference type="ChEBI" id="CHEBI:18420"/>
    </ligand>
</feature>
<feature type="region of interest" description="Amidoligase domain" evidence="11">
    <location>
        <begin position="1"/>
        <end position="269"/>
    </location>
</feature>
<feature type="binding site" evidence="11">
    <location>
        <position position="75"/>
    </location>
    <ligand>
        <name>ATP</name>
        <dbReference type="ChEBI" id="CHEBI:30616"/>
    </ligand>
</feature>
<keyword evidence="5 11" id="KW-0547">Nucleotide-binding</keyword>
<keyword evidence="4 11" id="KW-0479">Metal-binding</keyword>
<keyword evidence="15" id="KW-1185">Reference proteome</keyword>
<dbReference type="GO" id="GO:0044210">
    <property type="term" value="P:'de novo' CTP biosynthetic process"/>
    <property type="evidence" value="ECO:0007669"/>
    <property type="project" value="UniProtKB-UniRule"/>
</dbReference>
<evidence type="ECO:0000256" key="1">
    <source>
        <dbReference type="ARBA" id="ARBA00005171"/>
    </source>
</evidence>
<comment type="caution">
    <text evidence="14">The sequence shown here is derived from an EMBL/GenBank/DDBJ whole genome shotgun (WGS) entry which is preliminary data.</text>
</comment>
<evidence type="ECO:0000256" key="2">
    <source>
        <dbReference type="ARBA" id="ARBA00007533"/>
    </source>
</evidence>
<feature type="binding site" evidence="11">
    <location>
        <position position="17"/>
    </location>
    <ligand>
        <name>CTP</name>
        <dbReference type="ChEBI" id="CHEBI:37563"/>
        <note>allosteric inhibitor</note>
    </ligand>
</feature>
<dbReference type="AlphaFoldDB" id="A0A562RNU2"/>
<feature type="binding site" evidence="11">
    <location>
        <begin position="384"/>
        <end position="387"/>
    </location>
    <ligand>
        <name>L-glutamine</name>
        <dbReference type="ChEBI" id="CHEBI:58359"/>
    </ligand>
</feature>
<evidence type="ECO:0000256" key="11">
    <source>
        <dbReference type="HAMAP-Rule" id="MF_01227"/>
    </source>
</evidence>
<comment type="caution">
    <text evidence="11">Lacks conserved residue(s) required for the propagation of feature annotation.</text>
</comment>
<gene>
    <name evidence="11" type="primary">pyrG</name>
    <name evidence="14" type="ORF">LZ24_02181</name>
</gene>
<feature type="domain" description="Glutamine amidotransferase" evidence="12">
    <location>
        <begin position="304"/>
        <end position="539"/>
    </location>
</feature>
<evidence type="ECO:0000256" key="7">
    <source>
        <dbReference type="ARBA" id="ARBA00022842"/>
    </source>
</evidence>
<comment type="catalytic activity">
    <reaction evidence="10 11">
        <text>UTP + L-glutamine + ATP + H2O = CTP + L-glutamate + ADP + phosphate + 2 H(+)</text>
        <dbReference type="Rhea" id="RHEA:26426"/>
        <dbReference type="ChEBI" id="CHEBI:15377"/>
        <dbReference type="ChEBI" id="CHEBI:15378"/>
        <dbReference type="ChEBI" id="CHEBI:29985"/>
        <dbReference type="ChEBI" id="CHEBI:30616"/>
        <dbReference type="ChEBI" id="CHEBI:37563"/>
        <dbReference type="ChEBI" id="CHEBI:43474"/>
        <dbReference type="ChEBI" id="CHEBI:46398"/>
        <dbReference type="ChEBI" id="CHEBI:58359"/>
        <dbReference type="ChEBI" id="CHEBI:456216"/>
        <dbReference type="EC" id="6.3.4.2"/>
    </reaction>
</comment>
<keyword evidence="7 11" id="KW-0460">Magnesium</keyword>
<dbReference type="HAMAP" id="MF_01227">
    <property type="entry name" value="PyrG"/>
    <property type="match status" value="1"/>
</dbReference>
<dbReference type="EC" id="6.3.4.2" evidence="11"/>
<dbReference type="InterPro" id="IPR004468">
    <property type="entry name" value="CTP_synthase"/>
</dbReference>
<dbReference type="UniPathway" id="UPA00159">
    <property type="reaction ID" value="UER00277"/>
</dbReference>
<evidence type="ECO:0000313" key="15">
    <source>
        <dbReference type="Proteomes" id="UP000318307"/>
    </source>
</evidence>
<proteinExistence type="inferred from homology"/>
<protein>
    <recommendedName>
        <fullName evidence="11">CTP synthase</fullName>
        <ecNumber evidence="11">6.3.4.2</ecNumber>
    </recommendedName>
    <alternativeName>
        <fullName evidence="11">Cytidine 5'-triphosphate synthase</fullName>
    </alternativeName>
    <alternativeName>
        <fullName evidence="11">Cytidine triphosphate synthetase</fullName>
        <shortName evidence="11">CTP synthetase</shortName>
        <shortName evidence="11">CTPS</shortName>
    </alternativeName>
    <alternativeName>
        <fullName evidence="11">UTP--ammonia ligase</fullName>
    </alternativeName>
</protein>
<feature type="binding site" evidence="11">
    <location>
        <begin position="150"/>
        <end position="152"/>
    </location>
    <ligand>
        <name>CTP</name>
        <dbReference type="ChEBI" id="CHEBI:37563"/>
        <note>allosteric inhibitor</note>
    </ligand>
</feature>
<dbReference type="OrthoDB" id="9801107at2"/>
<sequence length="548" mass="61287">MSNHTTKYIFVTGGVVSSLGKGLASASIGALLESRGLRVTIQKLDPYINVDPGTMSPFQHGEVFVTDDGAETDLDLGHYERFISVRMNRFSNFTTGKIYNAVIQKERRGEYLGGTVQVIPHITDEIKESIRRIGRDADVAIIEIGGTIGDIESLPFLEAIRQMRADEGKNNVLYIHLTLVPYIATAGELKTKPTQHSVKDLRAIGIQPDILLCRTDRLLSEDLKRKIGLYCNVSADCVITAKDVDCIYDVPIVYHHQRLDDKICDLLGIWARAPRLESWERIVHGFRNPESDVRIKIVGKYVDLADSYKSLNESLMHAGIANSAKIIFDFVDSETLTVDNLSEKLGNADGILVPGGFGKRGVEGKILAARYAREEKIPYFGICLGMQVAVIEYARNAAGLEKAHSTEFVPNTPDPVIHLIKEWMNPRTGEMEYRDIRSEKGGTMRLGAYPCILKEESMAFLAYGNRDISERHRHRFEFNNAYRRTLEDAGLVFSGVSPDGDLVEIVELEGHPWFVGCQFHPEFKSRPMDAHPLFRDFIAASLANKRSA</sequence>
<organism evidence="14 15">
    <name type="scientific">Desulfobotulus alkaliphilus</name>
    <dbReference type="NCBI Taxonomy" id="622671"/>
    <lineage>
        <taxon>Bacteria</taxon>
        <taxon>Pseudomonadati</taxon>
        <taxon>Thermodesulfobacteriota</taxon>
        <taxon>Desulfobacteria</taxon>
        <taxon>Desulfobacterales</taxon>
        <taxon>Desulfobacteraceae</taxon>
        <taxon>Desulfobotulus</taxon>
    </lineage>
</organism>
<keyword evidence="8 11" id="KW-0315">Glutamine amidotransferase</keyword>
<dbReference type="SUPFAM" id="SSF52540">
    <property type="entry name" value="P-loop containing nucleoside triphosphate hydrolases"/>
    <property type="match status" value="1"/>
</dbReference>
<dbReference type="GO" id="GO:0019856">
    <property type="term" value="P:pyrimidine nucleobase biosynthetic process"/>
    <property type="evidence" value="ECO:0007669"/>
    <property type="project" value="TreeGrafter"/>
</dbReference>
<dbReference type="FunFam" id="3.40.50.880:FF:000002">
    <property type="entry name" value="CTP synthase"/>
    <property type="match status" value="1"/>
</dbReference>
<reference evidence="14 15" key="1">
    <citation type="submission" date="2019-07" db="EMBL/GenBank/DDBJ databases">
        <title>Genome sequencing of 100 strains of the haloalkaliphilic chemolithoautotrophic sulfur-oxidizing bacterium Thioalkalivibrio.</title>
        <authorList>
            <person name="Muyzer G."/>
        </authorList>
    </citation>
    <scope>NUCLEOTIDE SEQUENCE [LARGE SCALE GENOMIC DNA]</scope>
    <source>
        <strain evidence="14 15">ASO4-4</strain>
    </source>
</reference>
<keyword evidence="3 11" id="KW-0436">Ligase</keyword>
<dbReference type="GO" id="GO:0097268">
    <property type="term" value="C:cytoophidium"/>
    <property type="evidence" value="ECO:0007669"/>
    <property type="project" value="UniProtKB-ARBA"/>
</dbReference>
<name>A0A562RNU2_9BACT</name>
<dbReference type="GO" id="GO:0046872">
    <property type="term" value="F:metal ion binding"/>
    <property type="evidence" value="ECO:0007669"/>
    <property type="project" value="UniProtKB-KW"/>
</dbReference>
<dbReference type="GO" id="GO:0004359">
    <property type="term" value="F:glutaminase activity"/>
    <property type="evidence" value="ECO:0007669"/>
    <property type="project" value="RHEA"/>
</dbReference>
<feature type="active site" evidence="11">
    <location>
        <position position="520"/>
    </location>
</feature>
<evidence type="ECO:0000256" key="5">
    <source>
        <dbReference type="ARBA" id="ARBA00022741"/>
    </source>
</evidence>
<feature type="binding site" evidence="11">
    <location>
        <position position="475"/>
    </location>
    <ligand>
        <name>L-glutamine</name>
        <dbReference type="ChEBI" id="CHEBI:58359"/>
    </ligand>
</feature>
<comment type="miscellaneous">
    <text evidence="11">CTPSs have evolved a hybrid strategy for distinguishing between UTP and CTP. The overlapping regions of the product feedback inhibitory and substrate sites recognize a common feature in both compounds, the triphosphate moiety. To differentiate isosteric substrate and product pyrimidine rings, an additional pocket far from the expected kinase/ligase catalytic site, specifically recognizes the cytosine and ribose portions of the product inhibitor.</text>
</comment>
<dbReference type="EMBL" id="VLLC01000016">
    <property type="protein sequence ID" value="TWI70761.1"/>
    <property type="molecule type" value="Genomic_DNA"/>
</dbReference>
<dbReference type="GO" id="GO:0042802">
    <property type="term" value="F:identical protein binding"/>
    <property type="evidence" value="ECO:0007669"/>
    <property type="project" value="TreeGrafter"/>
</dbReference>
<dbReference type="CDD" id="cd03113">
    <property type="entry name" value="CTPS_N"/>
    <property type="match status" value="1"/>
</dbReference>
<dbReference type="InterPro" id="IPR033828">
    <property type="entry name" value="GATase1_CTP_Synthase"/>
</dbReference>
<dbReference type="GO" id="GO:0003883">
    <property type="term" value="F:CTP synthase activity"/>
    <property type="evidence" value="ECO:0007669"/>
    <property type="project" value="UniProtKB-UniRule"/>
</dbReference>
<evidence type="ECO:0000256" key="8">
    <source>
        <dbReference type="ARBA" id="ARBA00022962"/>
    </source>
</evidence>
<dbReference type="RefSeq" id="WP_144685303.1">
    <property type="nucleotide sequence ID" value="NZ_VLLC01000016.1"/>
</dbReference>
<dbReference type="InterPro" id="IPR029062">
    <property type="entry name" value="Class_I_gatase-like"/>
</dbReference>
<evidence type="ECO:0000313" key="14">
    <source>
        <dbReference type="EMBL" id="TWI70761.1"/>
    </source>
</evidence>
<dbReference type="GO" id="GO:0005829">
    <property type="term" value="C:cytosol"/>
    <property type="evidence" value="ECO:0007669"/>
    <property type="project" value="TreeGrafter"/>
</dbReference>
<feature type="binding site" evidence="11">
    <location>
        <begin position="18"/>
        <end position="23"/>
    </location>
    <ligand>
        <name>ATP</name>
        <dbReference type="ChEBI" id="CHEBI:30616"/>
    </ligand>
</feature>
<dbReference type="GO" id="GO:0005524">
    <property type="term" value="F:ATP binding"/>
    <property type="evidence" value="ECO:0007669"/>
    <property type="project" value="UniProtKB-KW"/>
</dbReference>
<evidence type="ECO:0000256" key="10">
    <source>
        <dbReference type="ARBA" id="ARBA00047781"/>
    </source>
</evidence>
<feature type="binding site" evidence="11">
    <location>
        <position position="407"/>
    </location>
    <ligand>
        <name>L-glutamine</name>
        <dbReference type="ChEBI" id="CHEBI:58359"/>
    </ligand>
</feature>
<feature type="active site" evidence="11">
    <location>
        <position position="522"/>
    </location>
</feature>
<dbReference type="PROSITE" id="PS51273">
    <property type="entry name" value="GATASE_TYPE_1"/>
    <property type="match status" value="1"/>
</dbReference>
<feature type="binding site" evidence="11">
    <location>
        <position position="356"/>
    </location>
    <ligand>
        <name>L-glutamine</name>
        <dbReference type="ChEBI" id="CHEBI:58359"/>
    </ligand>
</feature>
<feature type="active site" description="Nucleophile; for glutamine hydrolysis" evidence="11">
    <location>
        <position position="383"/>
    </location>
</feature>
<dbReference type="Proteomes" id="UP000318307">
    <property type="component" value="Unassembled WGS sequence"/>
</dbReference>
<evidence type="ECO:0000259" key="13">
    <source>
        <dbReference type="Pfam" id="PF06418"/>
    </source>
</evidence>
<dbReference type="PANTHER" id="PTHR11550">
    <property type="entry name" value="CTP SYNTHASE"/>
    <property type="match status" value="1"/>
</dbReference>
<dbReference type="FunFam" id="3.40.50.300:FF:000009">
    <property type="entry name" value="CTP synthase"/>
    <property type="match status" value="1"/>
</dbReference>
<comment type="similarity">
    <text evidence="2 11">Belongs to the CTP synthase family.</text>
</comment>
<comment type="pathway">
    <text evidence="1 11">Pyrimidine metabolism; CTP biosynthesis via de novo pathway; CTP from UDP: step 2/2.</text>
</comment>
<feature type="binding site" evidence="11">
    <location>
        <begin position="242"/>
        <end position="244"/>
    </location>
    <ligand>
        <name>ATP</name>
        <dbReference type="ChEBI" id="CHEBI:30616"/>
    </ligand>
</feature>
<evidence type="ECO:0000256" key="6">
    <source>
        <dbReference type="ARBA" id="ARBA00022840"/>
    </source>
</evidence>
<dbReference type="PANTHER" id="PTHR11550:SF0">
    <property type="entry name" value="CTP SYNTHASE-RELATED"/>
    <property type="match status" value="1"/>
</dbReference>
<dbReference type="NCBIfam" id="TIGR00337">
    <property type="entry name" value="PyrG"/>
    <property type="match status" value="1"/>
</dbReference>
<dbReference type="NCBIfam" id="NF003792">
    <property type="entry name" value="PRK05380.1"/>
    <property type="match status" value="1"/>
</dbReference>
<comment type="catalytic activity">
    <reaction evidence="11">
        <text>L-glutamine + H2O = L-glutamate + NH4(+)</text>
        <dbReference type="Rhea" id="RHEA:15889"/>
        <dbReference type="ChEBI" id="CHEBI:15377"/>
        <dbReference type="ChEBI" id="CHEBI:28938"/>
        <dbReference type="ChEBI" id="CHEBI:29985"/>
        <dbReference type="ChEBI" id="CHEBI:58359"/>
    </reaction>
</comment>
<comment type="catalytic activity">
    <reaction evidence="11">
        <text>UTP + NH4(+) + ATP = CTP + ADP + phosphate + 2 H(+)</text>
        <dbReference type="Rhea" id="RHEA:16597"/>
        <dbReference type="ChEBI" id="CHEBI:15378"/>
        <dbReference type="ChEBI" id="CHEBI:28938"/>
        <dbReference type="ChEBI" id="CHEBI:30616"/>
        <dbReference type="ChEBI" id="CHEBI:37563"/>
        <dbReference type="ChEBI" id="CHEBI:43474"/>
        <dbReference type="ChEBI" id="CHEBI:46398"/>
        <dbReference type="ChEBI" id="CHEBI:456216"/>
    </reaction>
</comment>
<feature type="binding site" evidence="11">
    <location>
        <begin position="190"/>
        <end position="195"/>
    </location>
    <ligand>
        <name>CTP</name>
        <dbReference type="ChEBI" id="CHEBI:37563"/>
        <note>allosteric inhibitor</note>
    </ligand>
</feature>
<comment type="activity regulation">
    <text evidence="11">Allosterically activated by GTP, when glutamine is the substrate; GTP has no effect on the reaction when ammonia is the substrate. The allosteric effector GTP functions by stabilizing the protein conformation that binds the tetrahedral intermediate(s) formed during glutamine hydrolysis. Inhibited by the product CTP, via allosteric rather than competitive inhibition.</text>
</comment>
<keyword evidence="6 11" id="KW-0067">ATP-binding</keyword>
<dbReference type="SUPFAM" id="SSF52317">
    <property type="entry name" value="Class I glutamine amidotransferase-like"/>
    <property type="match status" value="1"/>
</dbReference>
<dbReference type="Pfam" id="PF06418">
    <property type="entry name" value="CTP_synth_N"/>
    <property type="match status" value="1"/>
</dbReference>
<dbReference type="InterPro" id="IPR027417">
    <property type="entry name" value="P-loop_NTPase"/>
</dbReference>
<feature type="domain" description="CTP synthase N-terminal" evidence="13">
    <location>
        <begin position="7"/>
        <end position="268"/>
    </location>
</feature>
<feature type="binding site" evidence="11">
    <location>
        <begin position="190"/>
        <end position="195"/>
    </location>
    <ligand>
        <name>UTP</name>
        <dbReference type="ChEBI" id="CHEBI:46398"/>
    </ligand>
</feature>
<dbReference type="InterPro" id="IPR017456">
    <property type="entry name" value="CTP_synthase_N"/>
</dbReference>
<dbReference type="Pfam" id="PF00117">
    <property type="entry name" value="GATase"/>
    <property type="match status" value="1"/>
</dbReference>
<feature type="binding site" evidence="11">
    <location>
        <position position="226"/>
    </location>
    <ligand>
        <name>UTP</name>
        <dbReference type="ChEBI" id="CHEBI:46398"/>
    </ligand>
</feature>
<evidence type="ECO:0000256" key="3">
    <source>
        <dbReference type="ARBA" id="ARBA00022598"/>
    </source>
</evidence>
<comment type="function">
    <text evidence="11">Catalyzes the ATP-dependent amination of UTP to CTP with either L-glutamine or ammonia as the source of nitrogen. Regulates intracellular CTP levels through interactions with the four ribonucleotide triphosphates.</text>
</comment>
<comment type="subunit">
    <text evidence="11">Homotetramer.</text>
</comment>
<evidence type="ECO:0000259" key="12">
    <source>
        <dbReference type="Pfam" id="PF00117"/>
    </source>
</evidence>
<dbReference type="Gene3D" id="3.40.50.300">
    <property type="entry name" value="P-loop containing nucleotide triphosphate hydrolases"/>
    <property type="match status" value="1"/>
</dbReference>
<evidence type="ECO:0000256" key="4">
    <source>
        <dbReference type="ARBA" id="ARBA00022723"/>
    </source>
</evidence>
<accession>A0A562RNU2</accession>
<feature type="binding site" evidence="11">
    <location>
        <position position="226"/>
    </location>
    <ligand>
        <name>CTP</name>
        <dbReference type="ChEBI" id="CHEBI:37563"/>
        <note>allosteric inhibitor</note>
    </ligand>
</feature>
<feature type="binding site" evidence="11">
    <location>
        <position position="75"/>
    </location>
    <ligand>
        <name>Mg(2+)</name>
        <dbReference type="ChEBI" id="CHEBI:18420"/>
    </ligand>
</feature>